<dbReference type="SUPFAM" id="SSF75217">
    <property type="entry name" value="alpha/beta knot"/>
    <property type="match status" value="1"/>
</dbReference>
<evidence type="ECO:0000256" key="2">
    <source>
        <dbReference type="ARBA" id="ARBA00022679"/>
    </source>
</evidence>
<accession>A0A915YJQ7</accession>
<feature type="domain" description="tRNA/rRNA methyltransferase SpoU type" evidence="3">
    <location>
        <begin position="2"/>
        <end position="151"/>
    </location>
</feature>
<dbReference type="GO" id="GO:0006396">
    <property type="term" value="P:RNA processing"/>
    <property type="evidence" value="ECO:0007669"/>
    <property type="project" value="InterPro"/>
</dbReference>
<dbReference type="InterPro" id="IPR001537">
    <property type="entry name" value="SpoU_MeTrfase"/>
</dbReference>
<evidence type="ECO:0000313" key="5">
    <source>
        <dbReference type="Proteomes" id="UP001060919"/>
    </source>
</evidence>
<keyword evidence="1 4" id="KW-0489">Methyltransferase</keyword>
<dbReference type="InterPro" id="IPR029026">
    <property type="entry name" value="tRNA_m1G_MTases_N"/>
</dbReference>
<dbReference type="Pfam" id="PF00588">
    <property type="entry name" value="SpoU_methylase"/>
    <property type="match status" value="1"/>
</dbReference>
<sequence length="159" mass="17806">MNVLLFAPEYRPNLSSMIRSAEFYGLDKVYIYDHNNLMLPPTHSKKARADMAHMAKVWTAGAIDHIEIVKIEAIQEFLETYAGRKIATLVDEKAQHLNTFQFENDDLLIFGSEKAGLPSDIIPLIDQSIYIPALGHTPCLNVAVTFGIVLHQALKSLVI</sequence>
<dbReference type="Gene3D" id="3.40.1280.10">
    <property type="match status" value="1"/>
</dbReference>
<dbReference type="GO" id="GO:0005829">
    <property type="term" value="C:cytosol"/>
    <property type="evidence" value="ECO:0007669"/>
    <property type="project" value="TreeGrafter"/>
</dbReference>
<dbReference type="GO" id="GO:0003723">
    <property type="term" value="F:RNA binding"/>
    <property type="evidence" value="ECO:0007669"/>
    <property type="project" value="InterPro"/>
</dbReference>
<dbReference type="PANTHER" id="PTHR46429:SF1">
    <property type="entry name" value="23S RRNA (GUANOSINE-2'-O-)-METHYLTRANSFERASE RLMB"/>
    <property type="match status" value="1"/>
</dbReference>
<keyword evidence="2" id="KW-0808">Transferase</keyword>
<dbReference type="RefSeq" id="WP_264789581.1">
    <property type="nucleotide sequence ID" value="NZ_AP026867.1"/>
</dbReference>
<keyword evidence="5" id="KW-1185">Reference proteome</keyword>
<dbReference type="AlphaFoldDB" id="A0A915YJQ7"/>
<protein>
    <submittedName>
        <fullName evidence="4">TrmH family RNA methyltransferase</fullName>
    </submittedName>
</protein>
<dbReference type="KEGG" id="aup:AsAng_0051420"/>
<dbReference type="GO" id="GO:0032259">
    <property type="term" value="P:methylation"/>
    <property type="evidence" value="ECO:0007669"/>
    <property type="project" value="UniProtKB-KW"/>
</dbReference>
<dbReference type="InterPro" id="IPR004441">
    <property type="entry name" value="rRNA_MeTrfase_TrmH"/>
</dbReference>
<dbReference type="EMBL" id="AP026867">
    <property type="protein sequence ID" value="BDS14363.1"/>
    <property type="molecule type" value="Genomic_DNA"/>
</dbReference>
<name>A0A915YJQ7_9BACT</name>
<organism evidence="4 5">
    <name type="scientific">Aureispira anguillae</name>
    <dbReference type="NCBI Taxonomy" id="2864201"/>
    <lineage>
        <taxon>Bacteria</taxon>
        <taxon>Pseudomonadati</taxon>
        <taxon>Bacteroidota</taxon>
        <taxon>Saprospiria</taxon>
        <taxon>Saprospirales</taxon>
        <taxon>Saprospiraceae</taxon>
        <taxon>Aureispira</taxon>
    </lineage>
</organism>
<evidence type="ECO:0000313" key="4">
    <source>
        <dbReference type="EMBL" id="BDS14363.1"/>
    </source>
</evidence>
<proteinExistence type="predicted"/>
<dbReference type="PANTHER" id="PTHR46429">
    <property type="entry name" value="23S RRNA (GUANOSINE-2'-O-)-METHYLTRANSFERASE RLMB"/>
    <property type="match status" value="1"/>
</dbReference>
<evidence type="ECO:0000256" key="1">
    <source>
        <dbReference type="ARBA" id="ARBA00022603"/>
    </source>
</evidence>
<reference evidence="4" key="1">
    <citation type="submission" date="2022-09" db="EMBL/GenBank/DDBJ databases">
        <title>Aureispira anguillicida sp. nov., isolated from Leptocephalus of Japanese eel Anguilla japonica.</title>
        <authorList>
            <person name="Yuasa K."/>
            <person name="Mekata T."/>
            <person name="Ikunari K."/>
        </authorList>
    </citation>
    <scope>NUCLEOTIDE SEQUENCE</scope>
    <source>
        <strain evidence="4">EL160426</strain>
    </source>
</reference>
<dbReference type="InterPro" id="IPR029028">
    <property type="entry name" value="Alpha/beta_knot_MTases"/>
</dbReference>
<dbReference type="GO" id="GO:0008173">
    <property type="term" value="F:RNA methyltransferase activity"/>
    <property type="evidence" value="ECO:0007669"/>
    <property type="project" value="InterPro"/>
</dbReference>
<gene>
    <name evidence="4" type="ORF">AsAng_0051420</name>
</gene>
<dbReference type="Proteomes" id="UP001060919">
    <property type="component" value="Chromosome"/>
</dbReference>
<evidence type="ECO:0000259" key="3">
    <source>
        <dbReference type="Pfam" id="PF00588"/>
    </source>
</evidence>